<dbReference type="InterPro" id="IPR001841">
    <property type="entry name" value="Znf_RING"/>
</dbReference>
<feature type="domain" description="RING-type" evidence="2">
    <location>
        <begin position="108"/>
        <end position="147"/>
    </location>
</feature>
<evidence type="ECO:0000259" key="2">
    <source>
        <dbReference type="PROSITE" id="PS50089"/>
    </source>
</evidence>
<dbReference type="InterPro" id="IPR013083">
    <property type="entry name" value="Znf_RING/FYVE/PHD"/>
</dbReference>
<reference evidence="3" key="1">
    <citation type="journal article" date="2017" name="Science">
        <title>Giant viruses with an expanded complement of translation system components.</title>
        <authorList>
            <person name="Schulz F."/>
            <person name="Yutin N."/>
            <person name="Ivanova N.N."/>
            <person name="Ortega D.R."/>
            <person name="Lee T.K."/>
            <person name="Vierheilig J."/>
            <person name="Daims H."/>
            <person name="Horn M."/>
            <person name="Wagner M."/>
            <person name="Jensen G.J."/>
            <person name="Kyrpides N.C."/>
            <person name="Koonin E.V."/>
            <person name="Woyke T."/>
        </authorList>
    </citation>
    <scope>NUCLEOTIDE SEQUENCE</scope>
    <source>
        <strain evidence="3">KNV1</strain>
    </source>
</reference>
<dbReference type="PROSITE" id="PS50089">
    <property type="entry name" value="ZF_RING_2"/>
    <property type="match status" value="1"/>
</dbReference>
<name>A0A1V0SJQ8_9VIRU</name>
<keyword evidence="1" id="KW-0863">Zinc-finger</keyword>
<dbReference type="Gene3D" id="3.30.40.10">
    <property type="entry name" value="Zinc/RING finger domain, C3HC4 (zinc finger)"/>
    <property type="match status" value="1"/>
</dbReference>
<proteinExistence type="predicted"/>
<dbReference type="SUPFAM" id="SSF57850">
    <property type="entry name" value="RING/U-box"/>
    <property type="match status" value="1"/>
</dbReference>
<gene>
    <name evidence="3" type="ORF">Klosneuvirus_3_81</name>
</gene>
<evidence type="ECO:0000256" key="1">
    <source>
        <dbReference type="PROSITE-ProRule" id="PRU00175"/>
    </source>
</evidence>
<dbReference type="GO" id="GO:0008270">
    <property type="term" value="F:zinc ion binding"/>
    <property type="evidence" value="ECO:0007669"/>
    <property type="project" value="UniProtKB-KW"/>
</dbReference>
<sequence>MSQFHSDFKLIPQTKQNKPNWEYRPATWPQEIDPLVHKLFDGESPGPICYTRKKNRDNTIQNCKIVKYQNGDIIMEPGDGFNYNVKRYTTKNKPVEINNNEIPHEMLCVICIENKITHVLYDCNHFVLCGKCADIIYNDDQKCPICREVMTMKPGKLFFG</sequence>
<keyword evidence="1" id="KW-0862">Zinc</keyword>
<organism evidence="3">
    <name type="scientific">Klosneuvirus KNV1</name>
    <dbReference type="NCBI Taxonomy" id="1977640"/>
    <lineage>
        <taxon>Viruses</taxon>
        <taxon>Varidnaviria</taxon>
        <taxon>Bamfordvirae</taxon>
        <taxon>Nucleocytoviricota</taxon>
        <taxon>Megaviricetes</taxon>
        <taxon>Imitervirales</taxon>
        <taxon>Mimiviridae</taxon>
        <taxon>Klosneuvirinae</taxon>
        <taxon>Klosneuvirus</taxon>
    </lineage>
</organism>
<keyword evidence="1" id="KW-0479">Metal-binding</keyword>
<accession>A0A1V0SJQ8</accession>
<dbReference type="Pfam" id="PF13920">
    <property type="entry name" value="zf-C3HC4_3"/>
    <property type="match status" value="1"/>
</dbReference>
<protein>
    <submittedName>
        <fullName evidence="3">RING finger domain protein</fullName>
    </submittedName>
</protein>
<evidence type="ECO:0000313" key="3">
    <source>
        <dbReference type="EMBL" id="ARF11946.1"/>
    </source>
</evidence>
<dbReference type="EMBL" id="KY684110">
    <property type="protein sequence ID" value="ARF11946.1"/>
    <property type="molecule type" value="Genomic_DNA"/>
</dbReference>